<gene>
    <name evidence="1" type="ORF">AWH69_04625</name>
</gene>
<comment type="caution">
    <text evidence="1">The sequence shown here is derived from an EMBL/GenBank/DDBJ whole genome shotgun (WGS) entry which is preliminary data.</text>
</comment>
<evidence type="ECO:0000313" key="2">
    <source>
        <dbReference type="Proteomes" id="UP000076976"/>
    </source>
</evidence>
<dbReference type="RefSeq" id="WP_068272113.1">
    <property type="nucleotide sequence ID" value="NZ_LQZG01000001.1"/>
</dbReference>
<dbReference type="EMBL" id="LQZG01000001">
    <property type="protein sequence ID" value="OAB89043.1"/>
    <property type="molecule type" value="Genomic_DNA"/>
</dbReference>
<keyword evidence="2" id="KW-1185">Reference proteome</keyword>
<proteinExistence type="predicted"/>
<dbReference type="STRING" id="262209.AWH69_04625"/>
<sequence length="484" mass="51647">MTALELPPHPVDAPVLQAPVDLGGFALDLCCAPSVASYAAPVVERFMRYHEDGQHDDGLRTMVGFSIWQLRQSSPGRMTIQAPSYLSPDPDLTEDTTDDLTTALWVEAMHDDVLRQLDVDGDVVDLSSGVMCTRAALKVVESGGDDELVLTRHSPTSTSSSGWHLSTATKAGLIGRREGEVLAGLLVRGAPAVVALLPLPVGTTARLTTTRVLEVTTGAAPRRTTTGGTPFAAGERVTVEEHVDGLTVRATIAPALVEVARTLLRTAAAGGRERLVPGAALQTDYVTYRLEQAEPDVLDVTSPDFSHPLAYRSGTTVDLTEAVFAHVQQQTLVGRAGVGAEPTHVDDTIGIQRAVVDALADGQRIGVVLDRMALGDADRLDDGTRRSGWFVWANASTELTEDQRAVLNVDAGEVHSYARWLAPYLALPVGTMVQLFDDQLVRAHLVDPDRLDAAVESSPARTMGELLADPQIARPILVEDDSTG</sequence>
<protein>
    <submittedName>
        <fullName evidence="1">Uncharacterized protein</fullName>
    </submittedName>
</protein>
<evidence type="ECO:0000313" key="1">
    <source>
        <dbReference type="EMBL" id="OAB89043.1"/>
    </source>
</evidence>
<dbReference type="Proteomes" id="UP000076976">
    <property type="component" value="Unassembled WGS sequence"/>
</dbReference>
<dbReference type="AlphaFoldDB" id="A0A176QH61"/>
<name>A0A176QH61_9MICO</name>
<accession>A0A176QH61</accession>
<reference evidence="1 2" key="1">
    <citation type="submission" date="2016-01" db="EMBL/GenBank/DDBJ databases">
        <title>Janibacter melonis strain CD11_4 genome sequencing and assembly.</title>
        <authorList>
            <person name="Nair G.R."/>
            <person name="Kaur G."/>
            <person name="Chander A.M."/>
            <person name="Mayilraj S."/>
        </authorList>
    </citation>
    <scope>NUCLEOTIDE SEQUENCE [LARGE SCALE GENOMIC DNA]</scope>
    <source>
        <strain evidence="1 2">CD11-4</strain>
    </source>
</reference>
<organism evidence="1 2">
    <name type="scientific">Janibacter melonis</name>
    <dbReference type="NCBI Taxonomy" id="262209"/>
    <lineage>
        <taxon>Bacteria</taxon>
        <taxon>Bacillati</taxon>
        <taxon>Actinomycetota</taxon>
        <taxon>Actinomycetes</taxon>
        <taxon>Micrococcales</taxon>
        <taxon>Intrasporangiaceae</taxon>
        <taxon>Janibacter</taxon>
    </lineage>
</organism>